<organism evidence="2 3">
    <name type="scientific">Saccharothrix xinjiangensis</name>
    <dbReference type="NCBI Taxonomy" id="204798"/>
    <lineage>
        <taxon>Bacteria</taxon>
        <taxon>Bacillati</taxon>
        <taxon>Actinomycetota</taxon>
        <taxon>Actinomycetes</taxon>
        <taxon>Pseudonocardiales</taxon>
        <taxon>Pseudonocardiaceae</taxon>
        <taxon>Saccharothrix</taxon>
    </lineage>
</organism>
<keyword evidence="1" id="KW-0175">Coiled coil</keyword>
<gene>
    <name evidence="2" type="ORF">ACFPFM_22145</name>
</gene>
<protein>
    <recommendedName>
        <fullName evidence="4">DUF2326 domain-containing protein</fullName>
    </recommendedName>
</protein>
<name>A0ABV9Y1H4_9PSEU</name>
<dbReference type="EMBL" id="JBHSJB010000020">
    <property type="protein sequence ID" value="MFC5056449.1"/>
    <property type="molecule type" value="Genomic_DNA"/>
</dbReference>
<dbReference type="Proteomes" id="UP001595833">
    <property type="component" value="Unassembled WGS sequence"/>
</dbReference>
<accession>A0ABV9Y1H4</accession>
<sequence>MKGGPFIPTGTVHIITGGDLEVGRATLVDGRATVAIDTTLIAARHEQTATPVAPHLDAIAAATGELAAVRQRLTDLRQVESALARLEEERRAIDGLKAEQRKRYEDLRIAESDCEHHEWVAETLTDIFRRTVADIGLLNATGRARIDADTLLPWVDEQPFHSRGGGARVAVSVAYSLTLLSYTLQIDQSSILALLMIDSPQKNLGTNTPGRELARRVYQKFLDALQTRGTIGDGKFERPFQLIIVDNDRPKVRGLQKVHELANRDGIIKGLDSPHGIPEEGVPLLFQDGAD</sequence>
<evidence type="ECO:0000256" key="1">
    <source>
        <dbReference type="SAM" id="Coils"/>
    </source>
</evidence>
<evidence type="ECO:0000313" key="2">
    <source>
        <dbReference type="EMBL" id="MFC5056449.1"/>
    </source>
</evidence>
<evidence type="ECO:0000313" key="3">
    <source>
        <dbReference type="Proteomes" id="UP001595833"/>
    </source>
</evidence>
<evidence type="ECO:0008006" key="4">
    <source>
        <dbReference type="Google" id="ProtNLM"/>
    </source>
</evidence>
<reference evidence="3" key="1">
    <citation type="journal article" date="2019" name="Int. J. Syst. Evol. Microbiol.">
        <title>The Global Catalogue of Microorganisms (GCM) 10K type strain sequencing project: providing services to taxonomists for standard genome sequencing and annotation.</title>
        <authorList>
            <consortium name="The Broad Institute Genomics Platform"/>
            <consortium name="The Broad Institute Genome Sequencing Center for Infectious Disease"/>
            <person name="Wu L."/>
            <person name="Ma J."/>
        </authorList>
    </citation>
    <scope>NUCLEOTIDE SEQUENCE [LARGE SCALE GENOMIC DNA]</scope>
    <source>
        <strain evidence="3">KCTC 12848</strain>
    </source>
</reference>
<feature type="coiled-coil region" evidence="1">
    <location>
        <begin position="59"/>
        <end position="103"/>
    </location>
</feature>
<comment type="caution">
    <text evidence="2">The sequence shown here is derived from an EMBL/GenBank/DDBJ whole genome shotgun (WGS) entry which is preliminary data.</text>
</comment>
<dbReference type="RefSeq" id="WP_344044141.1">
    <property type="nucleotide sequence ID" value="NZ_BAAAKE010000062.1"/>
</dbReference>
<proteinExistence type="predicted"/>
<keyword evidence="3" id="KW-1185">Reference proteome</keyword>